<protein>
    <submittedName>
        <fullName evidence="2">Uncharacterized protein</fullName>
    </submittedName>
</protein>
<comment type="caution">
    <text evidence="2">The sequence shown here is derived from an EMBL/GenBank/DDBJ whole genome shotgun (WGS) entry which is preliminary data.</text>
</comment>
<gene>
    <name evidence="2" type="ORF">GCM10007096_38210</name>
</gene>
<feature type="compositionally biased region" description="Polar residues" evidence="1">
    <location>
        <begin position="41"/>
        <end position="50"/>
    </location>
</feature>
<reference evidence="2" key="1">
    <citation type="journal article" date="2014" name="Int. J. Syst. Evol. Microbiol.">
        <title>Complete genome sequence of Corynebacterium casei LMG S-19264T (=DSM 44701T), isolated from a smear-ripened cheese.</title>
        <authorList>
            <consortium name="US DOE Joint Genome Institute (JGI-PGF)"/>
            <person name="Walter F."/>
            <person name="Albersmeier A."/>
            <person name="Kalinowski J."/>
            <person name="Ruckert C."/>
        </authorList>
    </citation>
    <scope>NUCLEOTIDE SEQUENCE</scope>
    <source>
        <strain evidence="2">CGMCC 1.12777</strain>
    </source>
</reference>
<dbReference type="EMBL" id="BMFV01000041">
    <property type="protein sequence ID" value="GGH87667.1"/>
    <property type="molecule type" value="Genomic_DNA"/>
</dbReference>
<dbReference type="Proteomes" id="UP000656813">
    <property type="component" value="Unassembled WGS sequence"/>
</dbReference>
<dbReference type="RefSeq" id="WP_188498976.1">
    <property type="nucleotide sequence ID" value="NZ_BMFV01000041.1"/>
</dbReference>
<evidence type="ECO:0000256" key="1">
    <source>
        <dbReference type="SAM" id="MobiDB-lite"/>
    </source>
</evidence>
<sequence>MKTRFLVVLSIVFVLLLILDFELNSGKQANKDRTPPVGSPQEVQFISTLP</sequence>
<organism evidence="2 3">
    <name type="scientific">Pullulanibacillus pueri</name>
    <dbReference type="NCBI Taxonomy" id="1437324"/>
    <lineage>
        <taxon>Bacteria</taxon>
        <taxon>Bacillati</taxon>
        <taxon>Bacillota</taxon>
        <taxon>Bacilli</taxon>
        <taxon>Bacillales</taxon>
        <taxon>Sporolactobacillaceae</taxon>
        <taxon>Pullulanibacillus</taxon>
    </lineage>
</organism>
<feature type="region of interest" description="Disordered" evidence="1">
    <location>
        <begin position="27"/>
        <end position="50"/>
    </location>
</feature>
<evidence type="ECO:0000313" key="2">
    <source>
        <dbReference type="EMBL" id="GGH87667.1"/>
    </source>
</evidence>
<keyword evidence="3" id="KW-1185">Reference proteome</keyword>
<name>A0A8J2ZZ40_9BACL</name>
<evidence type="ECO:0000313" key="3">
    <source>
        <dbReference type="Proteomes" id="UP000656813"/>
    </source>
</evidence>
<accession>A0A8J2ZZ40</accession>
<reference evidence="2" key="2">
    <citation type="submission" date="2020-09" db="EMBL/GenBank/DDBJ databases">
        <authorList>
            <person name="Sun Q."/>
            <person name="Zhou Y."/>
        </authorList>
    </citation>
    <scope>NUCLEOTIDE SEQUENCE</scope>
    <source>
        <strain evidence="2">CGMCC 1.12777</strain>
    </source>
</reference>
<proteinExistence type="predicted"/>
<dbReference type="AlphaFoldDB" id="A0A8J2ZZ40"/>